<sequence length="67" mass="7823">MCVAAMSKERPHFLSVYTLRMYRLITNSAAWIRMLSIPKYVTTVFKHERASAKPQYAGQVKNQPRHL</sequence>
<keyword evidence="2" id="KW-1185">Reference proteome</keyword>
<gene>
    <name evidence="1" type="ordered locus">BATR1942_19725</name>
</gene>
<dbReference type="Proteomes" id="UP000006867">
    <property type="component" value="Chromosome"/>
</dbReference>
<dbReference type="EMBL" id="CP002207">
    <property type="protein sequence ID" value="ADP34860.1"/>
    <property type="molecule type" value="Genomic_DNA"/>
</dbReference>
<evidence type="ECO:0000313" key="1">
    <source>
        <dbReference type="EMBL" id="ADP34860.1"/>
    </source>
</evidence>
<name>A0ABM5M3W0_BACA1</name>
<evidence type="ECO:0000313" key="2">
    <source>
        <dbReference type="Proteomes" id="UP000006867"/>
    </source>
</evidence>
<protein>
    <submittedName>
        <fullName evidence="1">N-acetylglucosaminyldiphosphoundecaprenol N-acetyl-beta-D-mannosaminyltransferase</fullName>
    </submittedName>
</protein>
<accession>A0ABM5M3W0</accession>
<reference evidence="1 2" key="1">
    <citation type="journal article" date="2011" name="Front. Microbiol.">
        <title>Genomic signatures of strain selection and enhancement in Bacillus atrophaeus var. globigii, a historical biowarfare simulant.</title>
        <authorList>
            <person name="Gibbons H.S."/>
            <person name="Broomall S.M."/>
            <person name="McNew L.A."/>
            <person name="Daligault H."/>
            <person name="Chapman C."/>
            <person name="Bruce D."/>
            <person name="Karavis M."/>
            <person name="Krepps M."/>
            <person name="McGregor P.A."/>
            <person name="Hong C."/>
            <person name="Park K.H."/>
            <person name="Akmal A."/>
            <person name="Feldman A."/>
            <person name="Lin J.S."/>
            <person name="Chang W.E."/>
            <person name="Higgs B.W."/>
            <person name="Demirev P."/>
            <person name="Lindquist J."/>
            <person name="Liem A."/>
            <person name="Fochler E."/>
            <person name="Read T.D."/>
            <person name="Tapia R."/>
            <person name="Johnson S."/>
            <person name="Bishop-Lilly K.A."/>
            <person name="Detter C."/>
            <person name="Han C."/>
            <person name="Sozhamannan S."/>
            <person name="Rosenzweig C.N."/>
            <person name="Skowronski E.W."/>
        </authorList>
    </citation>
    <scope>NUCLEOTIDE SEQUENCE [LARGE SCALE GENOMIC DNA]</scope>
    <source>
        <strain evidence="1 2">1942</strain>
    </source>
</reference>
<proteinExistence type="predicted"/>
<organism evidence="1 2">
    <name type="scientific">Bacillus atrophaeus (strain 1942)</name>
    <dbReference type="NCBI Taxonomy" id="720555"/>
    <lineage>
        <taxon>Bacteria</taxon>
        <taxon>Bacillati</taxon>
        <taxon>Bacillota</taxon>
        <taxon>Bacilli</taxon>
        <taxon>Bacillales</taxon>
        <taxon>Bacillaceae</taxon>
        <taxon>Bacillus</taxon>
    </lineage>
</organism>